<keyword evidence="5 9" id="KW-0812">Transmembrane</keyword>
<reference evidence="12" key="1">
    <citation type="journal article" date="2019" name="Int. J. Syst. Evol. Microbiol.">
        <title>The Global Catalogue of Microorganisms (GCM) 10K type strain sequencing project: providing services to taxonomists for standard genome sequencing and annotation.</title>
        <authorList>
            <consortium name="The Broad Institute Genomics Platform"/>
            <consortium name="The Broad Institute Genome Sequencing Center for Infectious Disease"/>
            <person name="Wu L."/>
            <person name="Ma J."/>
        </authorList>
    </citation>
    <scope>NUCLEOTIDE SEQUENCE [LARGE SCALE GENOMIC DNA]</scope>
    <source>
        <strain evidence="12">KACC 12597</strain>
    </source>
</reference>
<gene>
    <name evidence="9" type="primary">ftsQ</name>
    <name evidence="11" type="ORF">ACFSJC_07385</name>
</gene>
<comment type="caution">
    <text evidence="11">The sequence shown here is derived from an EMBL/GenBank/DDBJ whole genome shotgun (WGS) entry which is preliminary data.</text>
</comment>
<dbReference type="InterPro" id="IPR034746">
    <property type="entry name" value="POTRA"/>
</dbReference>
<dbReference type="InterPro" id="IPR005548">
    <property type="entry name" value="Cell_div_FtsQ/DivIB_C"/>
</dbReference>
<dbReference type="Pfam" id="PF03799">
    <property type="entry name" value="FtsQ_DivIB_C"/>
    <property type="match status" value="1"/>
</dbReference>
<comment type="subcellular location">
    <subcellularLocation>
        <location evidence="9">Cell inner membrane</location>
        <topology evidence="9">Single-pass type II membrane protein</topology>
    </subcellularLocation>
    <subcellularLocation>
        <location evidence="1">Membrane</location>
    </subcellularLocation>
    <text evidence="9">Localizes to the division septum.</text>
</comment>
<evidence type="ECO:0000256" key="7">
    <source>
        <dbReference type="ARBA" id="ARBA00023136"/>
    </source>
</evidence>
<keyword evidence="4 9" id="KW-0132">Cell division</keyword>
<evidence type="ECO:0000313" key="11">
    <source>
        <dbReference type="EMBL" id="MFD2111658.1"/>
    </source>
</evidence>
<sequence length="264" mass="29226">MTATRRVESGSASEPAPWRSRLLAFVGLALFGGMGAVVWLFGYWEPRLLPILVIEVEGGLHHHSSELLQQTISERLHGGILTADLDDLKSAAEELPWVGHANLRRVWPDRLLVRVEEHRPIARWNADGLVTADGIVFHPLSRTIPAGLPLLEGDDKRAPEVAKRYQQWRDDLMLAGHLIQSLSVDPRGDWRIVLVMGTELRLGTGPVEERLARFIASAPQLEAAGRPLVVDLRYSNGFAVKWASDAGPQVRANSDRSKRSGNRG</sequence>
<dbReference type="Proteomes" id="UP001597337">
    <property type="component" value="Unassembled WGS sequence"/>
</dbReference>
<comment type="function">
    <text evidence="9">Essential cell division protein. May link together the upstream cell division proteins, which are predominantly cytoplasmic, with the downstream cell division proteins, which are predominantly periplasmic. May control correct divisome assembly.</text>
</comment>
<dbReference type="InterPro" id="IPR026579">
    <property type="entry name" value="FtsQ"/>
</dbReference>
<keyword evidence="12" id="KW-1185">Reference proteome</keyword>
<feature type="domain" description="POTRA" evidence="10">
    <location>
        <begin position="49"/>
        <end position="118"/>
    </location>
</feature>
<dbReference type="Gene3D" id="3.10.20.310">
    <property type="entry name" value="membrane protein fhac"/>
    <property type="match status" value="1"/>
</dbReference>
<comment type="similarity">
    <text evidence="9">Belongs to the FtsQ/DivIB family. FtsQ subfamily.</text>
</comment>
<dbReference type="InterPro" id="IPR013685">
    <property type="entry name" value="POTRA_FtsQ_type"/>
</dbReference>
<evidence type="ECO:0000256" key="5">
    <source>
        <dbReference type="ARBA" id="ARBA00022692"/>
    </source>
</evidence>
<evidence type="ECO:0000259" key="10">
    <source>
        <dbReference type="PROSITE" id="PS51779"/>
    </source>
</evidence>
<accession>A0ABW4YA57</accession>
<dbReference type="Pfam" id="PF08478">
    <property type="entry name" value="POTRA_1"/>
    <property type="match status" value="1"/>
</dbReference>
<dbReference type="EMBL" id="JBHUHX010000015">
    <property type="protein sequence ID" value="MFD2111658.1"/>
    <property type="molecule type" value="Genomic_DNA"/>
</dbReference>
<evidence type="ECO:0000256" key="1">
    <source>
        <dbReference type="ARBA" id="ARBA00004370"/>
    </source>
</evidence>
<name>A0ABW4YA57_9GAMM</name>
<evidence type="ECO:0000256" key="2">
    <source>
        <dbReference type="ARBA" id="ARBA00022475"/>
    </source>
</evidence>
<evidence type="ECO:0000256" key="3">
    <source>
        <dbReference type="ARBA" id="ARBA00022519"/>
    </source>
</evidence>
<keyword evidence="6 9" id="KW-1133">Transmembrane helix</keyword>
<evidence type="ECO:0000256" key="8">
    <source>
        <dbReference type="ARBA" id="ARBA00023306"/>
    </source>
</evidence>
<keyword evidence="7 9" id="KW-0472">Membrane</keyword>
<keyword evidence="3 9" id="KW-0997">Cell inner membrane</keyword>
<dbReference type="PANTHER" id="PTHR35851">
    <property type="entry name" value="CELL DIVISION PROTEIN FTSQ"/>
    <property type="match status" value="1"/>
</dbReference>
<protein>
    <recommendedName>
        <fullName evidence="9">Cell division protein FtsQ</fullName>
    </recommendedName>
</protein>
<dbReference type="RefSeq" id="WP_386025270.1">
    <property type="nucleotide sequence ID" value="NZ_JBHUHX010000015.1"/>
</dbReference>
<proteinExistence type="inferred from homology"/>
<dbReference type="InterPro" id="IPR045335">
    <property type="entry name" value="FtsQ_C_sf"/>
</dbReference>
<dbReference type="Gene3D" id="3.40.50.11690">
    <property type="entry name" value="Cell division protein FtsQ/DivIB"/>
    <property type="match status" value="1"/>
</dbReference>
<feature type="transmembrane region" description="Helical" evidence="9">
    <location>
        <begin position="21"/>
        <end position="44"/>
    </location>
</feature>
<dbReference type="HAMAP" id="MF_00911">
    <property type="entry name" value="FtsQ_subfam"/>
    <property type="match status" value="1"/>
</dbReference>
<keyword evidence="2 9" id="KW-1003">Cell membrane</keyword>
<evidence type="ECO:0000256" key="6">
    <source>
        <dbReference type="ARBA" id="ARBA00022989"/>
    </source>
</evidence>
<evidence type="ECO:0000313" key="12">
    <source>
        <dbReference type="Proteomes" id="UP001597337"/>
    </source>
</evidence>
<dbReference type="PROSITE" id="PS51779">
    <property type="entry name" value="POTRA"/>
    <property type="match status" value="1"/>
</dbReference>
<dbReference type="PANTHER" id="PTHR35851:SF1">
    <property type="entry name" value="CELL DIVISION PROTEIN FTSQ"/>
    <property type="match status" value="1"/>
</dbReference>
<evidence type="ECO:0000256" key="4">
    <source>
        <dbReference type="ARBA" id="ARBA00022618"/>
    </source>
</evidence>
<comment type="subunit">
    <text evidence="9">Part of a complex composed of FtsB, FtsL and FtsQ.</text>
</comment>
<dbReference type="GO" id="GO:0051301">
    <property type="term" value="P:cell division"/>
    <property type="evidence" value="ECO:0007669"/>
    <property type="project" value="UniProtKB-KW"/>
</dbReference>
<keyword evidence="8 9" id="KW-0131">Cell cycle</keyword>
<organism evidence="11 12">
    <name type="scientific">Thiorhodococcus fuscus</name>
    <dbReference type="NCBI Taxonomy" id="527200"/>
    <lineage>
        <taxon>Bacteria</taxon>
        <taxon>Pseudomonadati</taxon>
        <taxon>Pseudomonadota</taxon>
        <taxon>Gammaproteobacteria</taxon>
        <taxon>Chromatiales</taxon>
        <taxon>Chromatiaceae</taxon>
        <taxon>Thiorhodococcus</taxon>
    </lineage>
</organism>
<evidence type="ECO:0000256" key="9">
    <source>
        <dbReference type="HAMAP-Rule" id="MF_00911"/>
    </source>
</evidence>